<dbReference type="InterPro" id="IPR049734">
    <property type="entry name" value="NudC-like_C"/>
</dbReference>
<comment type="cofactor">
    <cofactor evidence="1">
        <name>Mg(2+)</name>
        <dbReference type="ChEBI" id="CHEBI:18420"/>
    </cofactor>
</comment>
<dbReference type="GO" id="GO:0019677">
    <property type="term" value="P:NAD+ catabolic process"/>
    <property type="evidence" value="ECO:0007669"/>
    <property type="project" value="TreeGrafter"/>
</dbReference>
<keyword evidence="7" id="KW-0460">Magnesium</keyword>
<feature type="domain" description="Nudix hydrolase" evidence="11">
    <location>
        <begin position="112"/>
        <end position="237"/>
    </location>
</feature>
<evidence type="ECO:0000256" key="3">
    <source>
        <dbReference type="ARBA" id="ARBA00009595"/>
    </source>
</evidence>
<dbReference type="GO" id="GO:0046872">
    <property type="term" value="F:metal ion binding"/>
    <property type="evidence" value="ECO:0007669"/>
    <property type="project" value="UniProtKB-KW"/>
</dbReference>
<keyword evidence="13" id="KW-1185">Reference proteome</keyword>
<dbReference type="PRINTS" id="PR00502">
    <property type="entry name" value="NUDIXFAMILY"/>
</dbReference>
<dbReference type="RefSeq" id="WP_040085117.1">
    <property type="nucleotide sequence ID" value="NZ_BCSU01000016.1"/>
</dbReference>
<dbReference type="PROSITE" id="PS51462">
    <property type="entry name" value="NUDIX"/>
    <property type="match status" value="1"/>
</dbReference>
<name>A0A0B5D1F1_9CORY</name>
<dbReference type="PANTHER" id="PTHR42904">
    <property type="entry name" value="NUDIX HYDROLASE, NUDC SUBFAMILY"/>
    <property type="match status" value="1"/>
</dbReference>
<dbReference type="InterPro" id="IPR020084">
    <property type="entry name" value="NUDIX_hydrolase_CS"/>
</dbReference>
<comment type="catalytic activity">
    <reaction evidence="9">
        <text>a 5'-end NAD(+)-phospho-ribonucleoside in mRNA + H2O = a 5'-end phospho-adenosine-phospho-ribonucleoside in mRNA + beta-nicotinamide D-ribonucleotide + 2 H(+)</text>
        <dbReference type="Rhea" id="RHEA:60876"/>
        <dbReference type="Rhea" id="RHEA-COMP:15698"/>
        <dbReference type="Rhea" id="RHEA-COMP:15719"/>
        <dbReference type="ChEBI" id="CHEBI:14649"/>
        <dbReference type="ChEBI" id="CHEBI:15377"/>
        <dbReference type="ChEBI" id="CHEBI:15378"/>
        <dbReference type="ChEBI" id="CHEBI:144029"/>
        <dbReference type="ChEBI" id="CHEBI:144051"/>
    </reaction>
    <physiologicalReaction direction="left-to-right" evidence="9">
        <dbReference type="Rhea" id="RHEA:60877"/>
    </physiologicalReaction>
</comment>
<evidence type="ECO:0000256" key="9">
    <source>
        <dbReference type="ARBA" id="ARBA00023679"/>
    </source>
</evidence>
<evidence type="ECO:0000313" key="12">
    <source>
        <dbReference type="EMBL" id="AJE32441.1"/>
    </source>
</evidence>
<dbReference type="PROSITE" id="PS00893">
    <property type="entry name" value="NUDIX_BOX"/>
    <property type="match status" value="1"/>
</dbReference>
<dbReference type="CDD" id="cd03429">
    <property type="entry name" value="NUDIX_NADH_pyrophosphatase_Nudt13"/>
    <property type="match status" value="1"/>
</dbReference>
<dbReference type="GO" id="GO:0006742">
    <property type="term" value="P:NADP+ catabolic process"/>
    <property type="evidence" value="ECO:0007669"/>
    <property type="project" value="TreeGrafter"/>
</dbReference>
<dbReference type="InterPro" id="IPR020476">
    <property type="entry name" value="Nudix_hydrolase"/>
</dbReference>
<dbReference type="EC" id="3.6.1.22" evidence="4"/>
<dbReference type="EMBL" id="CP005286">
    <property type="protein sequence ID" value="AJE32441.1"/>
    <property type="molecule type" value="Genomic_DNA"/>
</dbReference>
<proteinExistence type="inferred from homology"/>
<reference evidence="12 13" key="1">
    <citation type="submission" date="2013-04" db="EMBL/GenBank/DDBJ databases">
        <title>Complete genome sequence of Corynebacterium humireducens DSM 45392(T), isolated from a wastewater-fed microbial fuel cell.</title>
        <authorList>
            <person name="Ruckert C."/>
            <person name="Albersmeier A."/>
            <person name="Kalinowski J."/>
        </authorList>
    </citation>
    <scope>NUCLEOTIDE SEQUENCE [LARGE SCALE GENOMIC DNA]</scope>
    <source>
        <strain evidence="13">MFC-5</strain>
    </source>
</reference>
<organism evidence="12 13">
    <name type="scientific">Corynebacterium humireducens NBRC 106098 = DSM 45392</name>
    <dbReference type="NCBI Taxonomy" id="1223515"/>
    <lineage>
        <taxon>Bacteria</taxon>
        <taxon>Bacillati</taxon>
        <taxon>Actinomycetota</taxon>
        <taxon>Actinomycetes</taxon>
        <taxon>Mycobacteriales</taxon>
        <taxon>Corynebacteriaceae</taxon>
        <taxon>Corynebacterium</taxon>
    </lineage>
</organism>
<evidence type="ECO:0000256" key="10">
    <source>
        <dbReference type="RuleBase" id="RU003476"/>
    </source>
</evidence>
<gene>
    <name evidence="12" type="ORF">B842_02940</name>
</gene>
<dbReference type="KEGG" id="chm:B842_02940"/>
<evidence type="ECO:0000259" key="11">
    <source>
        <dbReference type="PROSITE" id="PS51462"/>
    </source>
</evidence>
<evidence type="ECO:0000256" key="8">
    <source>
        <dbReference type="ARBA" id="ARBA00023027"/>
    </source>
</evidence>
<evidence type="ECO:0000256" key="1">
    <source>
        <dbReference type="ARBA" id="ARBA00001946"/>
    </source>
</evidence>
<evidence type="ECO:0000256" key="5">
    <source>
        <dbReference type="ARBA" id="ARBA00022723"/>
    </source>
</evidence>
<dbReference type="Proteomes" id="UP000031524">
    <property type="component" value="Chromosome"/>
</dbReference>
<dbReference type="AlphaFoldDB" id="A0A0B5D1F1"/>
<accession>A0A0B5D1F1</accession>
<evidence type="ECO:0000256" key="4">
    <source>
        <dbReference type="ARBA" id="ARBA00012381"/>
    </source>
</evidence>
<dbReference type="Pfam" id="PF00293">
    <property type="entry name" value="NUDIX"/>
    <property type="match status" value="1"/>
</dbReference>
<dbReference type="GO" id="GO:0005829">
    <property type="term" value="C:cytosol"/>
    <property type="evidence" value="ECO:0007669"/>
    <property type="project" value="TreeGrafter"/>
</dbReference>
<dbReference type="InterPro" id="IPR050241">
    <property type="entry name" value="NAD-cap_RNA_hydrolase_NudC"/>
</dbReference>
<dbReference type="InterPro" id="IPR015797">
    <property type="entry name" value="NUDIX_hydrolase-like_dom_sf"/>
</dbReference>
<dbReference type="OrthoDB" id="9791656at2"/>
<evidence type="ECO:0000256" key="7">
    <source>
        <dbReference type="ARBA" id="ARBA00022842"/>
    </source>
</evidence>
<dbReference type="HOGENOM" id="CLU_037162_0_3_11"/>
<comment type="cofactor">
    <cofactor evidence="2">
        <name>Zn(2+)</name>
        <dbReference type="ChEBI" id="CHEBI:29105"/>
    </cofactor>
</comment>
<dbReference type="InterPro" id="IPR000086">
    <property type="entry name" value="NUDIX_hydrolase_dom"/>
</dbReference>
<keyword evidence="6 10" id="KW-0378">Hydrolase</keyword>
<protein>
    <recommendedName>
        <fullName evidence="4">NAD(+) diphosphatase</fullName>
        <ecNumber evidence="4">3.6.1.22</ecNumber>
    </recommendedName>
</protein>
<comment type="similarity">
    <text evidence="3">Belongs to the Nudix hydrolase family. NudC subfamily.</text>
</comment>
<keyword evidence="5" id="KW-0479">Metal-binding</keyword>
<dbReference type="GO" id="GO:0035529">
    <property type="term" value="F:NADH pyrophosphatase activity"/>
    <property type="evidence" value="ECO:0007669"/>
    <property type="project" value="TreeGrafter"/>
</dbReference>
<dbReference type="SUPFAM" id="SSF55811">
    <property type="entry name" value="Nudix"/>
    <property type="match status" value="1"/>
</dbReference>
<keyword evidence="8" id="KW-0520">NAD</keyword>
<dbReference type="Gene3D" id="3.90.79.10">
    <property type="entry name" value="Nucleoside Triphosphate Pyrophosphohydrolase"/>
    <property type="match status" value="1"/>
</dbReference>
<sequence length="247" mass="26913">MFLPIGPAGEVPVAEDGAPLRFPTSPFPGLTVQVTADLHAVRVSREQLESLLPAGGRVADPRVFGHDRTISRAIALLRHRELSGFDPVDGTPLSYGADGVVAVGGAGRRIFPRLDPAVIGLVELAGEQRILLGRNARRGSYWSLIAGYVEPGENLEEAFAREVREETGRRVRDVRYWGSQPWAVSSSLMVGFTSLTSDENPVGETDGELVETRWVARAELDDLPLARPGSIAHAMITEWRNARRTTQ</sequence>
<evidence type="ECO:0000313" key="13">
    <source>
        <dbReference type="Proteomes" id="UP000031524"/>
    </source>
</evidence>
<evidence type="ECO:0000256" key="2">
    <source>
        <dbReference type="ARBA" id="ARBA00001947"/>
    </source>
</evidence>
<dbReference type="STRING" id="1223515.B842_02940"/>
<dbReference type="PANTHER" id="PTHR42904:SF6">
    <property type="entry name" value="NAD-CAPPED RNA HYDROLASE NUDT12"/>
    <property type="match status" value="1"/>
</dbReference>
<evidence type="ECO:0000256" key="6">
    <source>
        <dbReference type="ARBA" id="ARBA00022801"/>
    </source>
</evidence>